<gene>
    <name evidence="2" type="ORF">PCL1606_11240</name>
</gene>
<dbReference type="AlphaFoldDB" id="A0A0D5XUR6"/>
<accession>A0A0D5XUR6</accession>
<feature type="compositionally biased region" description="Polar residues" evidence="1">
    <location>
        <begin position="91"/>
        <end position="100"/>
    </location>
</feature>
<sequence length="100" mass="10935">MGHGHGFREYSCTKIIFCTTLLIIELGVYKSNILYRFSGCGFRVHKTVRPGTDERWRWSVFPRGGLCGAGWFEEQCLAGSGLGGRAAAQGDSSGSRGVMQ</sequence>
<evidence type="ECO:0000313" key="3">
    <source>
        <dbReference type="Proteomes" id="UP000032748"/>
    </source>
</evidence>
<dbReference type="KEGG" id="pcz:PCL1606_11240"/>
<organism evidence="2 3">
    <name type="scientific">Pseudomonas chlororaphis</name>
    <dbReference type="NCBI Taxonomy" id="587753"/>
    <lineage>
        <taxon>Bacteria</taxon>
        <taxon>Pseudomonadati</taxon>
        <taxon>Pseudomonadota</taxon>
        <taxon>Gammaproteobacteria</taxon>
        <taxon>Pseudomonadales</taxon>
        <taxon>Pseudomonadaceae</taxon>
        <taxon>Pseudomonas</taxon>
    </lineage>
</organism>
<reference evidence="2 3" key="1">
    <citation type="journal article" date="2015" name="Mol. Plant Microbe Interact.">
        <title>Comparative Genomic Analysis of Pseudomonas chlororaphis PCL1606 Reveals New Insight into Antifungal Compounds Involved in Biocontrol.</title>
        <authorList>
            <person name="Calderon C.E."/>
            <person name="Ramos C."/>
            <person name="de Vicente A."/>
            <person name="Cazorla F.M."/>
        </authorList>
    </citation>
    <scope>NUCLEOTIDE SEQUENCE [LARGE SCALE GENOMIC DNA]</scope>
    <source>
        <strain evidence="2 3">PCL1606</strain>
    </source>
</reference>
<feature type="region of interest" description="Disordered" evidence="1">
    <location>
        <begin position="81"/>
        <end position="100"/>
    </location>
</feature>
<evidence type="ECO:0000256" key="1">
    <source>
        <dbReference type="SAM" id="MobiDB-lite"/>
    </source>
</evidence>
<evidence type="ECO:0000313" key="2">
    <source>
        <dbReference type="EMBL" id="AKA22580.1"/>
    </source>
</evidence>
<protein>
    <submittedName>
        <fullName evidence="2">Uncharacterized protein</fullName>
    </submittedName>
</protein>
<dbReference type="EMBL" id="CP011110">
    <property type="protein sequence ID" value="AKA22580.1"/>
    <property type="molecule type" value="Genomic_DNA"/>
</dbReference>
<name>A0A0D5XUR6_9PSED</name>
<dbReference type="Proteomes" id="UP000032748">
    <property type="component" value="Chromosome"/>
</dbReference>
<proteinExistence type="predicted"/>